<dbReference type="Pfam" id="PF17874">
    <property type="entry name" value="TPR_MalT"/>
    <property type="match status" value="1"/>
</dbReference>
<dbReference type="InterPro" id="IPR019734">
    <property type="entry name" value="TPR_rpt"/>
</dbReference>
<dbReference type="InterPro" id="IPR016032">
    <property type="entry name" value="Sig_transdc_resp-reg_C-effctor"/>
</dbReference>
<keyword evidence="3 6" id="KW-0238">DNA-binding</keyword>
<reference evidence="8 9" key="1">
    <citation type="submission" date="2016-09" db="EMBL/GenBank/DDBJ databases">
        <title>Couchioplanes caeruleus draft genome sequence.</title>
        <authorList>
            <person name="Sheehan J."/>
            <person name="Caffrey P."/>
        </authorList>
    </citation>
    <scope>NUCLEOTIDE SEQUENCE [LARGE SCALE GENOMIC DNA]</scope>
    <source>
        <strain evidence="8 9">DSM 43634</strain>
    </source>
</reference>
<dbReference type="GO" id="GO:0000160">
    <property type="term" value="P:phosphorelay signal transduction system"/>
    <property type="evidence" value="ECO:0007669"/>
    <property type="project" value="InterPro"/>
</dbReference>
<dbReference type="PRINTS" id="PR00364">
    <property type="entry name" value="DISEASERSIST"/>
</dbReference>
<dbReference type="CDD" id="cd15831">
    <property type="entry name" value="BTAD"/>
    <property type="match status" value="1"/>
</dbReference>
<dbReference type="SUPFAM" id="SSF48452">
    <property type="entry name" value="TPR-like"/>
    <property type="match status" value="3"/>
</dbReference>
<dbReference type="SMART" id="SM00862">
    <property type="entry name" value="Trans_reg_C"/>
    <property type="match status" value="1"/>
</dbReference>
<dbReference type="SMART" id="SM01043">
    <property type="entry name" value="BTAD"/>
    <property type="match status" value="1"/>
</dbReference>
<keyword evidence="9" id="KW-1185">Reference proteome</keyword>
<dbReference type="Pfam" id="PF03704">
    <property type="entry name" value="BTAD"/>
    <property type="match status" value="1"/>
</dbReference>
<comment type="similarity">
    <text evidence="1">Belongs to the AfsR/DnrI/RedD regulatory family.</text>
</comment>
<dbReference type="Pfam" id="PF00486">
    <property type="entry name" value="Trans_reg_C"/>
    <property type="match status" value="1"/>
</dbReference>
<gene>
    <name evidence="8" type="ORF">BG844_28555</name>
</gene>
<feature type="domain" description="OmpR/PhoB-type" evidence="7">
    <location>
        <begin position="1"/>
        <end position="88"/>
    </location>
</feature>
<protein>
    <recommendedName>
        <fullName evidence="7">OmpR/PhoB-type domain-containing protein</fullName>
    </recommendedName>
</protein>
<evidence type="ECO:0000256" key="5">
    <source>
        <dbReference type="PROSITE-ProRule" id="PRU00339"/>
    </source>
</evidence>
<dbReference type="GO" id="GO:0043531">
    <property type="term" value="F:ADP binding"/>
    <property type="evidence" value="ECO:0007669"/>
    <property type="project" value="InterPro"/>
</dbReference>
<dbReference type="Gene3D" id="1.25.40.10">
    <property type="entry name" value="Tetratricopeptide repeat domain"/>
    <property type="match status" value="2"/>
</dbReference>
<feature type="DNA-binding region" description="OmpR/PhoB-type" evidence="6">
    <location>
        <begin position="1"/>
        <end position="88"/>
    </location>
</feature>
<evidence type="ECO:0000256" key="4">
    <source>
        <dbReference type="ARBA" id="ARBA00023163"/>
    </source>
</evidence>
<feature type="repeat" description="TPR" evidence="5">
    <location>
        <begin position="844"/>
        <end position="877"/>
    </location>
</feature>
<evidence type="ECO:0000313" key="9">
    <source>
        <dbReference type="Proteomes" id="UP000182486"/>
    </source>
</evidence>
<dbReference type="SUPFAM" id="SSF46894">
    <property type="entry name" value="C-terminal effector domain of the bipartite response regulators"/>
    <property type="match status" value="1"/>
</dbReference>
<dbReference type="GO" id="GO:0006355">
    <property type="term" value="P:regulation of DNA-templated transcription"/>
    <property type="evidence" value="ECO:0007669"/>
    <property type="project" value="InterPro"/>
</dbReference>
<dbReference type="InterPro" id="IPR036388">
    <property type="entry name" value="WH-like_DNA-bd_sf"/>
</dbReference>
<dbReference type="Gene3D" id="1.10.10.10">
    <property type="entry name" value="Winged helix-like DNA-binding domain superfamily/Winged helix DNA-binding domain"/>
    <property type="match status" value="1"/>
</dbReference>
<proteinExistence type="inferred from homology"/>
<dbReference type="RefSeq" id="WP_071808407.1">
    <property type="nucleotide sequence ID" value="NZ_MEIA01000439.1"/>
</dbReference>
<dbReference type="Pfam" id="PF13424">
    <property type="entry name" value="TPR_12"/>
    <property type="match status" value="1"/>
</dbReference>
<name>A0A1K0FE25_9ACTN</name>
<evidence type="ECO:0000256" key="6">
    <source>
        <dbReference type="PROSITE-ProRule" id="PRU01091"/>
    </source>
</evidence>
<keyword evidence="5" id="KW-0802">TPR repeat</keyword>
<dbReference type="PROSITE" id="PS50005">
    <property type="entry name" value="TPR"/>
    <property type="match status" value="2"/>
</dbReference>
<evidence type="ECO:0000259" key="7">
    <source>
        <dbReference type="PROSITE" id="PS51755"/>
    </source>
</evidence>
<dbReference type="SMART" id="SM00028">
    <property type="entry name" value="TPR"/>
    <property type="match status" value="7"/>
</dbReference>
<dbReference type="Pfam" id="PF00931">
    <property type="entry name" value="NB-ARC"/>
    <property type="match status" value="1"/>
</dbReference>
<feature type="repeat" description="TPR" evidence="5">
    <location>
        <begin position="723"/>
        <end position="756"/>
    </location>
</feature>
<evidence type="ECO:0000256" key="3">
    <source>
        <dbReference type="ARBA" id="ARBA00023125"/>
    </source>
</evidence>
<dbReference type="InterPro" id="IPR001867">
    <property type="entry name" value="OmpR/PhoB-type_DNA-bd"/>
</dbReference>
<dbReference type="InterPro" id="IPR027417">
    <property type="entry name" value="P-loop_NTPase"/>
</dbReference>
<dbReference type="InterPro" id="IPR005158">
    <property type="entry name" value="BTAD"/>
</dbReference>
<dbReference type="AlphaFoldDB" id="A0A1K0FE25"/>
<dbReference type="Gene3D" id="3.40.50.300">
    <property type="entry name" value="P-loop containing nucleotide triphosphate hydrolases"/>
    <property type="match status" value="1"/>
</dbReference>
<dbReference type="EMBL" id="MEIA01000439">
    <property type="protein sequence ID" value="OJF11095.1"/>
    <property type="molecule type" value="Genomic_DNA"/>
</dbReference>
<dbReference type="InterPro" id="IPR011990">
    <property type="entry name" value="TPR-like_helical_dom_sf"/>
</dbReference>
<organism evidence="8 9">
    <name type="scientific">Couchioplanes caeruleus subsp. caeruleus</name>
    <dbReference type="NCBI Taxonomy" id="56427"/>
    <lineage>
        <taxon>Bacteria</taxon>
        <taxon>Bacillati</taxon>
        <taxon>Actinomycetota</taxon>
        <taxon>Actinomycetes</taxon>
        <taxon>Micromonosporales</taxon>
        <taxon>Micromonosporaceae</taxon>
        <taxon>Couchioplanes</taxon>
    </lineage>
</organism>
<dbReference type="PANTHER" id="PTHR35807:SF1">
    <property type="entry name" value="TRANSCRIPTIONAL REGULATOR REDD"/>
    <property type="match status" value="1"/>
</dbReference>
<keyword evidence="4" id="KW-0804">Transcription</keyword>
<dbReference type="SUPFAM" id="SSF46785">
    <property type="entry name" value="Winged helix' DNA-binding domain"/>
    <property type="match status" value="1"/>
</dbReference>
<evidence type="ECO:0000256" key="2">
    <source>
        <dbReference type="ARBA" id="ARBA00023015"/>
    </source>
</evidence>
<evidence type="ECO:0000313" key="8">
    <source>
        <dbReference type="EMBL" id="OJF11095.1"/>
    </source>
</evidence>
<dbReference type="InterPro" id="IPR041617">
    <property type="entry name" value="TPR_MalT"/>
</dbReference>
<dbReference type="InterPro" id="IPR002182">
    <property type="entry name" value="NB-ARC"/>
</dbReference>
<dbReference type="PANTHER" id="PTHR35807">
    <property type="entry name" value="TRANSCRIPTIONAL REGULATOR REDD-RELATED"/>
    <property type="match status" value="1"/>
</dbReference>
<accession>A0A1K0FE25</accession>
<dbReference type="GO" id="GO:0003677">
    <property type="term" value="F:DNA binding"/>
    <property type="evidence" value="ECO:0007669"/>
    <property type="project" value="UniProtKB-UniRule"/>
</dbReference>
<dbReference type="PROSITE" id="PS51755">
    <property type="entry name" value="OMPR_PHOB"/>
    <property type="match status" value="1"/>
</dbReference>
<dbReference type="Proteomes" id="UP000182486">
    <property type="component" value="Unassembled WGS sequence"/>
</dbReference>
<keyword evidence="2" id="KW-0805">Transcription regulation</keyword>
<sequence length="1018" mass="110286">MQFNLLGPFEVVGDGGVRQLPATKAQAVLAVLASRSGAAITVDELVDTLWTAPPRSAPQNVRQYVHQLRRVVGPQRILRRSSGYLLVVHPGERDCDRFATLAEQGRSALAAGDTAAGSGLLRQALTLWRGPAFAGLDDVEPLRREGVRWQERRRAAVRARIDADLALGRHGEVVAELSELVAEDPLHEGWRAQLMLALYRCGRQGEALQVYRDTREILAAELGLEPGKELRRLEQAVLTADPALDSPRPAATVAGAPVPVAPAPSGLPAQLPSDVAGFTGRHELLHHLDDLAAPGRTGTGTGVSVVVVAGTAGVGKTALAVHWAHMRRDRFPDGQLFVNLRGYAPGPPVRPLEVLARFLRALGMPGAQVPDDTDEAAAAYRSLLSGKRFLVVLDDARTSEQVRPLLPAEPGCMVLVTSRHRLNGLVARDGARRLAVRMLGPAETRALLTYLLGARRVQAEADAAAELGRLCGHLPLAVRIAAANLADSPDRSIGYLVRELRDGDRLSALGVIGDDQTAVRAAFDVSYLELDGSARRLFRLLCLVPGSDVTAPTAARLAGVSEGTAARLLDVLATAHLVEQRRPGRYGLHDLLRVYAAECVRREETETERTAATEQLYAQYLRNADAAARRLYPQRLRIPMPVREDVLSFADDTAALEWLDSERTNLVAAVEHAATHGPRPYSWLLADALRGYFWLRMYPTEWLTVAHAGLAAAAAEDSLLGQAAAQLSLGTAHYRWGRQRAALEPYMQALELSRRAGWHDGQAAALGNLGLVHEEAGRLRLAADRYAEALALADEMGVPPGRRAILLGNLGALQHQMGRLERAAEYHRQALVLYRAADAPTGEADALTDLGHVCHALGRTDESLRHLDEALRLNRQTGDRESEPRTLCRIAEVHHDAGRHLLARDLAEQALTLARSTANHRYEADALTTLGTAHLGLGGLQAARDHHEGALLRARETQARGLELTAVIGLATALRRLGDLRQARLLGEQAETCAREDGYALLQRSARRLLAGIEDVQP</sequence>
<evidence type="ECO:0000256" key="1">
    <source>
        <dbReference type="ARBA" id="ARBA00005820"/>
    </source>
</evidence>
<dbReference type="SUPFAM" id="SSF52540">
    <property type="entry name" value="P-loop containing nucleoside triphosphate hydrolases"/>
    <property type="match status" value="1"/>
</dbReference>
<comment type="caution">
    <text evidence="8">The sequence shown here is derived from an EMBL/GenBank/DDBJ whole genome shotgun (WGS) entry which is preliminary data.</text>
</comment>
<dbReference type="InterPro" id="IPR051677">
    <property type="entry name" value="AfsR-DnrI-RedD_regulator"/>
</dbReference>
<dbReference type="InterPro" id="IPR036390">
    <property type="entry name" value="WH_DNA-bd_sf"/>
</dbReference>